<dbReference type="GO" id="GO:0018818">
    <property type="term" value="F:acetylene hydratase activity"/>
    <property type="evidence" value="ECO:0007669"/>
    <property type="project" value="InterPro"/>
</dbReference>
<evidence type="ECO:0000256" key="2">
    <source>
        <dbReference type="ARBA" id="ARBA00022723"/>
    </source>
</evidence>
<accession>A0A916XDF9</accession>
<dbReference type="CDD" id="cd02781">
    <property type="entry name" value="MopB_CT_Acetylene-hydratase"/>
    <property type="match status" value="1"/>
</dbReference>
<protein>
    <recommendedName>
        <fullName evidence="5">4Fe-4S Mo/W bis-MGD-type domain-containing protein</fullName>
    </recommendedName>
</protein>
<dbReference type="PANTHER" id="PTHR43742:SF6">
    <property type="entry name" value="OXIDOREDUCTASE YYAE-RELATED"/>
    <property type="match status" value="1"/>
</dbReference>
<organism evidence="6 7">
    <name type="scientific">Chelatococcus reniformis</name>
    <dbReference type="NCBI Taxonomy" id="1494448"/>
    <lineage>
        <taxon>Bacteria</taxon>
        <taxon>Pseudomonadati</taxon>
        <taxon>Pseudomonadota</taxon>
        <taxon>Alphaproteobacteria</taxon>
        <taxon>Hyphomicrobiales</taxon>
        <taxon>Chelatococcaceae</taxon>
        <taxon>Chelatococcus</taxon>
    </lineage>
</organism>
<name>A0A916XDF9_9HYPH</name>
<keyword evidence="7" id="KW-1185">Reference proteome</keyword>
<evidence type="ECO:0000259" key="5">
    <source>
        <dbReference type="PROSITE" id="PS51669"/>
    </source>
</evidence>
<dbReference type="PROSITE" id="PS51669">
    <property type="entry name" value="4FE4S_MOW_BIS_MGD"/>
    <property type="match status" value="1"/>
</dbReference>
<keyword evidence="4" id="KW-0411">Iron-sulfur</keyword>
<feature type="domain" description="4Fe-4S Mo/W bis-MGD-type" evidence="5">
    <location>
        <begin position="3"/>
        <end position="58"/>
    </location>
</feature>
<dbReference type="PANTHER" id="PTHR43742">
    <property type="entry name" value="TRIMETHYLAMINE-N-OXIDE REDUCTASE"/>
    <property type="match status" value="1"/>
</dbReference>
<evidence type="ECO:0000256" key="3">
    <source>
        <dbReference type="ARBA" id="ARBA00023004"/>
    </source>
</evidence>
<dbReference type="Proteomes" id="UP000637002">
    <property type="component" value="Unassembled WGS sequence"/>
</dbReference>
<sequence length="798" mass="85675">MTETRTPGFCALCKSRCGAILVTRDGRLVGQEPNPAHPTGKALCVKGKAAPEIVYSPERQLYPLRRTRPKGDPDPGWQRISWDEALDETAAALARIREAHGPEAVVFGLTTPSGTPIADDLRWIERFINAFGSPNTAYGTEICNWHKDHAHAFTFGRGIASPDFEKTDCVVLWGHNPSAAWLDHATAVSAARARGARLVVVDPRRAGFAARADEWLRVRPGADGMLALAIAGEMIANGRYDADFMRDWSNGPLLVRADTNQLLRAGDLAVPPPGAGWGDLVAIGAADGAAIGYAPARGTYAGGAVPLLDAAATLMGTDGAPLACRSAFALYRDLCADYPPERVEREAWVPAEQVRRTARLIFEARPVSYYAWSGLGQHTNATQTDRALALLMALTGSFDAPGGNVEFTRAKGADVSGAAFMSEAQRGKCIELARSPLGPGRNGWVGSDALYDAIIDGRPYPIRAMVGFGRNFIVTHADGARGAKALAGLDFHVQTDVVMSPTATFADIFLPVNTPWEREGLRVGFEGSQRAENLIQLRPAVIDSRGEARSDGRIVFDLAQRLGLGDRFWNGDMDAGLAAVLEPSGVSLETLRSRPEGVSFDGAPRYFRYRDEGFRTPTGRIEVFSSALRDIGQDPLPRFVEPALSPASPLASAFPLVLTSAKVVHYCHGQYRHIPSLRRRMPDPEVSLNPDTAAARGIGAGDWVEIRTANGRVRMRARLDAGLDPRVVSAQYGWWQGSAELGLPAYDPLAEGGANYNSLISDRAADPVSGSTGLRSSLCEIVAVAARPRGEGGQDWGP</sequence>
<comment type="similarity">
    <text evidence="1">Belongs to the prokaryotic molybdopterin-containing oxidoreductase family.</text>
</comment>
<dbReference type="InterPro" id="IPR006963">
    <property type="entry name" value="Mopterin_OxRdtase_4Fe-4S_dom"/>
</dbReference>
<dbReference type="Pfam" id="PF01568">
    <property type="entry name" value="Molydop_binding"/>
    <property type="match status" value="1"/>
</dbReference>
<proteinExistence type="inferred from homology"/>
<dbReference type="EMBL" id="BMGG01000004">
    <property type="protein sequence ID" value="GGC65484.1"/>
    <property type="molecule type" value="Genomic_DNA"/>
</dbReference>
<reference evidence="6" key="1">
    <citation type="journal article" date="2014" name="Int. J. Syst. Evol. Microbiol.">
        <title>Complete genome sequence of Corynebacterium casei LMG S-19264T (=DSM 44701T), isolated from a smear-ripened cheese.</title>
        <authorList>
            <consortium name="US DOE Joint Genome Institute (JGI-PGF)"/>
            <person name="Walter F."/>
            <person name="Albersmeier A."/>
            <person name="Kalinowski J."/>
            <person name="Ruckert C."/>
        </authorList>
    </citation>
    <scope>NUCLEOTIDE SEQUENCE</scope>
    <source>
        <strain evidence="6">CGMCC 1.12919</strain>
    </source>
</reference>
<dbReference type="SUPFAM" id="SSF53706">
    <property type="entry name" value="Formate dehydrogenase/DMSO reductase, domains 1-3"/>
    <property type="match status" value="1"/>
</dbReference>
<dbReference type="InterPro" id="IPR050612">
    <property type="entry name" value="Prok_Mopterin_Oxidored"/>
</dbReference>
<evidence type="ECO:0000256" key="1">
    <source>
        <dbReference type="ARBA" id="ARBA00010312"/>
    </source>
</evidence>
<dbReference type="Pfam" id="PF00384">
    <property type="entry name" value="Molybdopterin"/>
    <property type="match status" value="1"/>
</dbReference>
<keyword evidence="3" id="KW-0408">Iron</keyword>
<dbReference type="Gene3D" id="2.20.25.90">
    <property type="entry name" value="ADC-like domains"/>
    <property type="match status" value="1"/>
</dbReference>
<keyword evidence="2" id="KW-0479">Metal-binding</keyword>
<dbReference type="InterPro" id="IPR009010">
    <property type="entry name" value="Asp_de-COase-like_dom_sf"/>
</dbReference>
<dbReference type="RefSeq" id="WP_188609500.1">
    <property type="nucleotide sequence ID" value="NZ_BMGG01000004.1"/>
</dbReference>
<comment type="caution">
    <text evidence="6">The sequence shown here is derived from an EMBL/GenBank/DDBJ whole genome shotgun (WGS) entry which is preliminary data.</text>
</comment>
<reference evidence="6" key="2">
    <citation type="submission" date="2020-09" db="EMBL/GenBank/DDBJ databases">
        <authorList>
            <person name="Sun Q."/>
            <person name="Zhou Y."/>
        </authorList>
    </citation>
    <scope>NUCLEOTIDE SEQUENCE</scope>
    <source>
        <strain evidence="6">CGMCC 1.12919</strain>
    </source>
</reference>
<dbReference type="InterPro" id="IPR006657">
    <property type="entry name" value="MoPterin_dinucl-bd_dom"/>
</dbReference>
<dbReference type="GO" id="GO:0046872">
    <property type="term" value="F:metal ion binding"/>
    <property type="evidence" value="ECO:0007669"/>
    <property type="project" value="UniProtKB-KW"/>
</dbReference>
<evidence type="ECO:0000256" key="4">
    <source>
        <dbReference type="ARBA" id="ARBA00023014"/>
    </source>
</evidence>
<dbReference type="Gene3D" id="2.40.40.20">
    <property type="match status" value="1"/>
</dbReference>
<dbReference type="SMART" id="SM00926">
    <property type="entry name" value="Molybdop_Fe4S4"/>
    <property type="match status" value="1"/>
</dbReference>
<dbReference type="GO" id="GO:0043546">
    <property type="term" value="F:molybdopterin cofactor binding"/>
    <property type="evidence" value="ECO:0007669"/>
    <property type="project" value="InterPro"/>
</dbReference>
<dbReference type="Pfam" id="PF04879">
    <property type="entry name" value="Molybdop_Fe4S4"/>
    <property type="match status" value="1"/>
</dbReference>
<dbReference type="SUPFAM" id="SSF50692">
    <property type="entry name" value="ADC-like"/>
    <property type="match status" value="1"/>
</dbReference>
<evidence type="ECO:0000313" key="6">
    <source>
        <dbReference type="EMBL" id="GGC65484.1"/>
    </source>
</evidence>
<dbReference type="GO" id="GO:0016491">
    <property type="term" value="F:oxidoreductase activity"/>
    <property type="evidence" value="ECO:0007669"/>
    <property type="project" value="InterPro"/>
</dbReference>
<evidence type="ECO:0000313" key="7">
    <source>
        <dbReference type="Proteomes" id="UP000637002"/>
    </source>
</evidence>
<dbReference type="AlphaFoldDB" id="A0A916XDF9"/>
<dbReference type="InterPro" id="IPR006656">
    <property type="entry name" value="Mopterin_OxRdtase"/>
</dbReference>
<dbReference type="Gene3D" id="3.40.228.10">
    <property type="entry name" value="Dimethylsulfoxide Reductase, domain 2"/>
    <property type="match status" value="2"/>
</dbReference>
<dbReference type="GO" id="GO:0051536">
    <property type="term" value="F:iron-sulfur cluster binding"/>
    <property type="evidence" value="ECO:0007669"/>
    <property type="project" value="UniProtKB-KW"/>
</dbReference>
<gene>
    <name evidence="6" type="ORF">GCM10010994_25080</name>
</gene>
<dbReference type="InterPro" id="IPR037949">
    <property type="entry name" value="MopB_CT_Acetylene-hydratase"/>
</dbReference>
<dbReference type="Gene3D" id="3.40.50.740">
    <property type="match status" value="2"/>
</dbReference>